<dbReference type="PROSITE" id="PS51352">
    <property type="entry name" value="THIOREDOXIN_2"/>
    <property type="match status" value="1"/>
</dbReference>
<evidence type="ECO:0000259" key="1">
    <source>
        <dbReference type="PROSITE" id="PS51352"/>
    </source>
</evidence>
<proteinExistence type="predicted"/>
<feature type="domain" description="Thioredoxin" evidence="1">
    <location>
        <begin position="1"/>
        <end position="181"/>
    </location>
</feature>
<dbReference type="InterPro" id="IPR000866">
    <property type="entry name" value="AhpC/TSA"/>
</dbReference>
<dbReference type="Pfam" id="PF00578">
    <property type="entry name" value="AhpC-TSA"/>
    <property type="match status" value="1"/>
</dbReference>
<dbReference type="Proteomes" id="UP000503447">
    <property type="component" value="Chromosome"/>
</dbReference>
<name>A0A6M5YJU4_9BACT</name>
<dbReference type="GO" id="GO:0016209">
    <property type="term" value="F:antioxidant activity"/>
    <property type="evidence" value="ECO:0007669"/>
    <property type="project" value="InterPro"/>
</dbReference>
<dbReference type="EMBL" id="CP053452">
    <property type="protein sequence ID" value="QJW94248.1"/>
    <property type="molecule type" value="Genomic_DNA"/>
</dbReference>
<dbReference type="AlphaFoldDB" id="A0A6M5YJU4"/>
<sequence>MRPGDTVPDFAFLRPDGSRGQLSEFCTADFLLLVFLRHLACAACNAHLGEVDAARERFAARGCPVLVVSQAKPKILTLYTSRKVWGVPLVGDPDRAVYTVFGLERAGRLAFFKPLVLWRFFRAMTKGYLAARPYAGEDQRQLGGDFIITRERKLVFAYRSIDPTDRPSVAALLATLPASPTAGERTPATANG</sequence>
<evidence type="ECO:0000313" key="2">
    <source>
        <dbReference type="EMBL" id="QJW94248.1"/>
    </source>
</evidence>
<dbReference type="InterPro" id="IPR036249">
    <property type="entry name" value="Thioredoxin-like_sf"/>
</dbReference>
<dbReference type="KEGG" id="ftj:FTUN_1768"/>
<protein>
    <recommendedName>
        <fullName evidence="1">Thioredoxin domain-containing protein</fullName>
    </recommendedName>
</protein>
<dbReference type="SUPFAM" id="SSF52833">
    <property type="entry name" value="Thioredoxin-like"/>
    <property type="match status" value="1"/>
</dbReference>
<keyword evidence="3" id="KW-1185">Reference proteome</keyword>
<dbReference type="InterPro" id="IPR013766">
    <property type="entry name" value="Thioredoxin_domain"/>
</dbReference>
<dbReference type="NCBIfam" id="NF040769">
    <property type="entry name" value="SelL_rel_redox"/>
    <property type="match status" value="1"/>
</dbReference>
<dbReference type="Gene3D" id="3.40.30.10">
    <property type="entry name" value="Glutaredoxin"/>
    <property type="match status" value="1"/>
</dbReference>
<gene>
    <name evidence="2" type="ORF">FTUN_1768</name>
</gene>
<dbReference type="GO" id="GO:0016491">
    <property type="term" value="F:oxidoreductase activity"/>
    <property type="evidence" value="ECO:0007669"/>
    <property type="project" value="InterPro"/>
</dbReference>
<dbReference type="RefSeq" id="WP_171470286.1">
    <property type="nucleotide sequence ID" value="NZ_CP053452.2"/>
</dbReference>
<reference evidence="3" key="1">
    <citation type="submission" date="2020-05" db="EMBL/GenBank/DDBJ databases">
        <title>Frigoriglobus tundricola gen. nov., sp. nov., a psychrotolerant cellulolytic planctomycete of the family Gemmataceae with two divergent copies of 16S rRNA gene.</title>
        <authorList>
            <person name="Kulichevskaya I.S."/>
            <person name="Ivanova A.A."/>
            <person name="Naumoff D.G."/>
            <person name="Beletsky A.V."/>
            <person name="Rijpstra W.I.C."/>
            <person name="Sinninghe Damste J.S."/>
            <person name="Mardanov A.V."/>
            <person name="Ravin N.V."/>
            <person name="Dedysh S.N."/>
        </authorList>
    </citation>
    <scope>NUCLEOTIDE SEQUENCE [LARGE SCALE GENOMIC DNA]</scope>
    <source>
        <strain evidence="3">PL17</strain>
    </source>
</reference>
<accession>A0A6M5YJU4</accession>
<organism evidence="2 3">
    <name type="scientific">Frigoriglobus tundricola</name>
    <dbReference type="NCBI Taxonomy" id="2774151"/>
    <lineage>
        <taxon>Bacteria</taxon>
        <taxon>Pseudomonadati</taxon>
        <taxon>Planctomycetota</taxon>
        <taxon>Planctomycetia</taxon>
        <taxon>Gemmatales</taxon>
        <taxon>Gemmataceae</taxon>
        <taxon>Frigoriglobus</taxon>
    </lineage>
</organism>
<evidence type="ECO:0000313" key="3">
    <source>
        <dbReference type="Proteomes" id="UP000503447"/>
    </source>
</evidence>